<dbReference type="Pfam" id="PF05193">
    <property type="entry name" value="Peptidase_M16_C"/>
    <property type="match status" value="1"/>
</dbReference>
<dbReference type="SUPFAM" id="SSF63411">
    <property type="entry name" value="LuxS/MPP-like metallohydrolase"/>
    <property type="match status" value="2"/>
</dbReference>
<comment type="similarity">
    <text evidence="1 2">Belongs to the peptidase M16 family.</text>
</comment>
<feature type="domain" description="Peptidase M16 N-terminal" evidence="3">
    <location>
        <begin position="21"/>
        <end position="160"/>
    </location>
</feature>
<evidence type="ECO:0000259" key="4">
    <source>
        <dbReference type="Pfam" id="PF05193"/>
    </source>
</evidence>
<evidence type="ECO:0008006" key="7">
    <source>
        <dbReference type="Google" id="ProtNLM"/>
    </source>
</evidence>
<protein>
    <recommendedName>
        <fullName evidence="7">Peptidase M16</fullName>
    </recommendedName>
</protein>
<reference evidence="5 6" key="1">
    <citation type="journal article" date="2016" name="Nat. Commun.">
        <title>Thousands of microbial genomes shed light on interconnected biogeochemical processes in an aquifer system.</title>
        <authorList>
            <person name="Anantharaman K."/>
            <person name="Brown C.T."/>
            <person name="Hug L.A."/>
            <person name="Sharon I."/>
            <person name="Castelle C.J."/>
            <person name="Probst A.J."/>
            <person name="Thomas B.C."/>
            <person name="Singh A."/>
            <person name="Wilkins M.J."/>
            <person name="Karaoz U."/>
            <person name="Brodie E.L."/>
            <person name="Williams K.H."/>
            <person name="Hubbard S.S."/>
            <person name="Banfield J.F."/>
        </authorList>
    </citation>
    <scope>NUCLEOTIDE SEQUENCE [LARGE SCALE GENOMIC DNA]</scope>
</reference>
<dbReference type="InterPro" id="IPR011249">
    <property type="entry name" value="Metalloenz_LuxS/M16"/>
</dbReference>
<dbReference type="InterPro" id="IPR001431">
    <property type="entry name" value="Pept_M16_Zn_BS"/>
</dbReference>
<dbReference type="EMBL" id="MGEQ01000003">
    <property type="protein sequence ID" value="OGL86998.1"/>
    <property type="molecule type" value="Genomic_DNA"/>
</dbReference>
<dbReference type="Proteomes" id="UP000176593">
    <property type="component" value="Unassembled WGS sequence"/>
</dbReference>
<dbReference type="GO" id="GO:0046872">
    <property type="term" value="F:metal ion binding"/>
    <property type="evidence" value="ECO:0007669"/>
    <property type="project" value="InterPro"/>
</dbReference>
<dbReference type="Gene3D" id="3.30.830.10">
    <property type="entry name" value="Metalloenzyme, LuxS/M16 peptidase-like"/>
    <property type="match status" value="2"/>
</dbReference>
<gene>
    <name evidence="5" type="ORF">A3I41_03525</name>
</gene>
<dbReference type="PROSITE" id="PS00143">
    <property type="entry name" value="INSULINASE"/>
    <property type="match status" value="1"/>
</dbReference>
<accession>A0A1F7VA62</accession>
<dbReference type="AlphaFoldDB" id="A0A1F7VA62"/>
<proteinExistence type="inferred from homology"/>
<comment type="caution">
    <text evidence="5">The sequence shown here is derived from an EMBL/GenBank/DDBJ whole genome shotgun (WGS) entry which is preliminary data.</text>
</comment>
<dbReference type="GO" id="GO:0006508">
    <property type="term" value="P:proteolysis"/>
    <property type="evidence" value="ECO:0007669"/>
    <property type="project" value="InterPro"/>
</dbReference>
<evidence type="ECO:0000256" key="1">
    <source>
        <dbReference type="ARBA" id="ARBA00007261"/>
    </source>
</evidence>
<dbReference type="InterPro" id="IPR007863">
    <property type="entry name" value="Peptidase_M16_C"/>
</dbReference>
<evidence type="ECO:0000313" key="5">
    <source>
        <dbReference type="EMBL" id="OGL86998.1"/>
    </source>
</evidence>
<dbReference type="PANTHER" id="PTHR11851:SF49">
    <property type="entry name" value="MITOCHONDRIAL-PROCESSING PEPTIDASE SUBUNIT ALPHA"/>
    <property type="match status" value="1"/>
</dbReference>
<sequence length="422" mass="47580">MPHQNFTLKNGMRVHLVPVSGTQAVTVLVLTKVGSRYETPTLSGASHFIEHLMFKGTKRRPTTLDISRALDSVGAQYNAYTNKHETGYYIKIDAKHTSLAVDMLHDMVFNSKFDQKELDRERGVIIEEINMYQDSPMRHVEDLLEGLVFDGNTLGWEIAGSHKTMKEMKRDEIIAFRDSHYIPSRMVVSVAGNIPKDIKKTLEKTFGSVKISKAEHPTFAPFVKSSTKKKVNVQFKKTEQIHLMFGFPSFGIGDDRNEALALLSCILGGTMSSRLFISVRERKGLAYMVRSSNTAYDDAGVFSVQAGLDKSRVLLAYKTIMQELRKIKREGVTAKEVKEAIDHVRGSMLLAMESSSFQAEWYGDDELFLNRVRTPEQFMAKLSKITAADIKAIANEVINEKNMKMAVIGPYKNEMDFLKSIS</sequence>
<name>A0A1F7VA62_9BACT</name>
<dbReference type="InterPro" id="IPR011765">
    <property type="entry name" value="Pept_M16_N"/>
</dbReference>
<organism evidence="5 6">
    <name type="scientific">Candidatus Uhrbacteria bacterium RIFCSPLOWO2_02_FULL_48_18</name>
    <dbReference type="NCBI Taxonomy" id="1802408"/>
    <lineage>
        <taxon>Bacteria</taxon>
        <taxon>Candidatus Uhriibacteriota</taxon>
    </lineage>
</organism>
<dbReference type="Pfam" id="PF00675">
    <property type="entry name" value="Peptidase_M16"/>
    <property type="match status" value="1"/>
</dbReference>
<dbReference type="GO" id="GO:0004222">
    <property type="term" value="F:metalloendopeptidase activity"/>
    <property type="evidence" value="ECO:0007669"/>
    <property type="project" value="InterPro"/>
</dbReference>
<dbReference type="InterPro" id="IPR050361">
    <property type="entry name" value="MPP/UQCRC_Complex"/>
</dbReference>
<evidence type="ECO:0000256" key="2">
    <source>
        <dbReference type="RuleBase" id="RU004447"/>
    </source>
</evidence>
<evidence type="ECO:0000259" key="3">
    <source>
        <dbReference type="Pfam" id="PF00675"/>
    </source>
</evidence>
<evidence type="ECO:0000313" key="6">
    <source>
        <dbReference type="Proteomes" id="UP000176593"/>
    </source>
</evidence>
<dbReference type="PANTHER" id="PTHR11851">
    <property type="entry name" value="METALLOPROTEASE"/>
    <property type="match status" value="1"/>
</dbReference>
<feature type="domain" description="Peptidase M16 C-terminal" evidence="4">
    <location>
        <begin position="169"/>
        <end position="342"/>
    </location>
</feature>